<accession>X0X3W7</accession>
<organism evidence="1">
    <name type="scientific">marine sediment metagenome</name>
    <dbReference type="NCBI Taxonomy" id="412755"/>
    <lineage>
        <taxon>unclassified sequences</taxon>
        <taxon>metagenomes</taxon>
        <taxon>ecological metagenomes</taxon>
    </lineage>
</organism>
<name>X0X3W7_9ZZZZ</name>
<reference evidence="1" key="1">
    <citation type="journal article" date="2014" name="Front. Microbiol.">
        <title>High frequency of phylogenetically diverse reductive dehalogenase-homologous genes in deep subseafloor sedimentary metagenomes.</title>
        <authorList>
            <person name="Kawai M."/>
            <person name="Futagami T."/>
            <person name="Toyoda A."/>
            <person name="Takaki Y."/>
            <person name="Nishi S."/>
            <person name="Hori S."/>
            <person name="Arai W."/>
            <person name="Tsubouchi T."/>
            <person name="Morono Y."/>
            <person name="Uchiyama I."/>
            <person name="Ito T."/>
            <person name="Fujiyama A."/>
            <person name="Inagaki F."/>
            <person name="Takami H."/>
        </authorList>
    </citation>
    <scope>NUCLEOTIDE SEQUENCE</scope>
    <source>
        <strain evidence="1">Expedition CK06-06</strain>
    </source>
</reference>
<sequence>MATLQESKTTGYTIGSVAYGVKKCGQTWVPTENYALEYIRVPIGREGASDWPGDVTFEVFDCTGAYPAGAALCSTTIDGDAL</sequence>
<proteinExistence type="predicted"/>
<protein>
    <submittedName>
        <fullName evidence="1">Uncharacterized protein</fullName>
    </submittedName>
</protein>
<evidence type="ECO:0000313" key="1">
    <source>
        <dbReference type="EMBL" id="GAG19691.1"/>
    </source>
</evidence>
<dbReference type="EMBL" id="BARS01030254">
    <property type="protein sequence ID" value="GAG19691.1"/>
    <property type="molecule type" value="Genomic_DNA"/>
</dbReference>
<gene>
    <name evidence="1" type="ORF">S01H1_47200</name>
</gene>
<comment type="caution">
    <text evidence="1">The sequence shown here is derived from an EMBL/GenBank/DDBJ whole genome shotgun (WGS) entry which is preliminary data.</text>
</comment>
<dbReference type="AlphaFoldDB" id="X0X3W7"/>
<feature type="non-terminal residue" evidence="1">
    <location>
        <position position="82"/>
    </location>
</feature>